<accession>A0ABP2K733</accession>
<proteinExistence type="predicted"/>
<evidence type="ECO:0000313" key="4">
    <source>
        <dbReference type="EMBL" id="EFS92723.1"/>
    </source>
</evidence>
<feature type="region of interest" description="Disordered" evidence="1">
    <location>
        <begin position="218"/>
        <end position="317"/>
    </location>
</feature>
<dbReference type="PANTHER" id="PTHR30290">
    <property type="entry name" value="PERIPLASMIC BINDING COMPONENT OF ABC TRANSPORTER"/>
    <property type="match status" value="1"/>
</dbReference>
<dbReference type="Gene3D" id="3.90.76.10">
    <property type="entry name" value="Dipeptide-binding Protein, Domain 1"/>
    <property type="match status" value="1"/>
</dbReference>
<dbReference type="Gene3D" id="3.40.190.10">
    <property type="entry name" value="Periplasmic binding protein-like II"/>
    <property type="match status" value="1"/>
</dbReference>
<keyword evidence="2" id="KW-0732">Signal</keyword>
<dbReference type="Pfam" id="PF00496">
    <property type="entry name" value="SBP_bac_5"/>
    <property type="match status" value="1"/>
</dbReference>
<evidence type="ECO:0000259" key="3">
    <source>
        <dbReference type="Pfam" id="PF00496"/>
    </source>
</evidence>
<gene>
    <name evidence="4" type="ORF">HMPREF9607_01065</name>
</gene>
<feature type="signal peptide" evidence="2">
    <location>
        <begin position="1"/>
        <end position="22"/>
    </location>
</feature>
<dbReference type="InterPro" id="IPR000914">
    <property type="entry name" value="SBP_5_dom"/>
</dbReference>
<feature type="domain" description="Solute-binding protein family 5" evidence="3">
    <location>
        <begin position="95"/>
        <end position="211"/>
    </location>
</feature>
<dbReference type="PROSITE" id="PS51257">
    <property type="entry name" value="PROKAR_LIPOPROTEIN"/>
    <property type="match status" value="1"/>
</dbReference>
<evidence type="ECO:0000256" key="2">
    <source>
        <dbReference type="SAM" id="SignalP"/>
    </source>
</evidence>
<name>A0ABP2K733_9ACTN</name>
<feature type="region of interest" description="Disordered" evidence="1">
    <location>
        <begin position="27"/>
        <end position="52"/>
    </location>
</feature>
<dbReference type="InterPro" id="IPR039424">
    <property type="entry name" value="SBP_5"/>
</dbReference>
<evidence type="ECO:0000256" key="1">
    <source>
        <dbReference type="SAM" id="MobiDB-lite"/>
    </source>
</evidence>
<dbReference type="EMBL" id="ADZU01000018">
    <property type="protein sequence ID" value="EFS92723.1"/>
    <property type="molecule type" value="Genomic_DNA"/>
</dbReference>
<feature type="compositionally biased region" description="Pro residues" evidence="1">
    <location>
        <begin position="238"/>
        <end position="248"/>
    </location>
</feature>
<evidence type="ECO:0000313" key="5">
    <source>
        <dbReference type="Proteomes" id="UP000003179"/>
    </source>
</evidence>
<protein>
    <recommendedName>
        <fullName evidence="3">Solute-binding protein family 5 domain-containing protein</fullName>
    </recommendedName>
</protein>
<dbReference type="PANTHER" id="PTHR30290:SF83">
    <property type="entry name" value="ABC TRANSPORTER SUBSTRATE-BINDING PROTEIN"/>
    <property type="match status" value="1"/>
</dbReference>
<reference evidence="4" key="1">
    <citation type="submission" date="2010-08" db="EMBL/GenBank/DDBJ databases">
        <authorList>
            <person name="Weinstock G."/>
            <person name="Sodergren E."/>
            <person name="Clifton S."/>
            <person name="Fulton L."/>
            <person name="Fulton B."/>
            <person name="Courtney L."/>
            <person name="Fronick C."/>
            <person name="Harrison M."/>
            <person name="Strong C."/>
            <person name="Farmer C."/>
            <person name="Delahaunty K."/>
            <person name="Markovic C."/>
            <person name="Hall O."/>
            <person name="Minx P."/>
            <person name="Tomlinson C."/>
            <person name="Mitreva M."/>
            <person name="Hou S."/>
            <person name="Chen J."/>
            <person name="Wollam A."/>
            <person name="Pepin K.H."/>
            <person name="Johnson M."/>
            <person name="Bhonagiri V."/>
            <person name="Zhang X."/>
            <person name="Suruliraj S."/>
            <person name="Warren W."/>
            <person name="Chinwalla A."/>
            <person name="Mardis E.R."/>
            <person name="Wilson R.K."/>
        </authorList>
    </citation>
    <scope>NUCLEOTIDE SEQUENCE [LARGE SCALE GENOMIC DNA]</scope>
    <source>
        <strain evidence="4">HL044PA1</strain>
    </source>
</reference>
<dbReference type="SUPFAM" id="SSF53850">
    <property type="entry name" value="Periplasmic binding protein-like II"/>
    <property type="match status" value="1"/>
</dbReference>
<feature type="chain" id="PRO_5046728157" description="Solute-binding protein family 5 domain-containing protein" evidence="2">
    <location>
        <begin position="23"/>
        <end position="317"/>
    </location>
</feature>
<organism evidence="4 5">
    <name type="scientific">Cutibacterium modestum HL044PA1</name>
    <dbReference type="NCBI Taxonomy" id="765109"/>
    <lineage>
        <taxon>Bacteria</taxon>
        <taxon>Bacillati</taxon>
        <taxon>Actinomycetota</taxon>
        <taxon>Actinomycetes</taxon>
        <taxon>Propionibacteriales</taxon>
        <taxon>Propionibacteriaceae</taxon>
        <taxon>Cutibacterium</taxon>
        <taxon>Cutibacterium modestum</taxon>
    </lineage>
</organism>
<feature type="compositionally biased region" description="Polar residues" evidence="1">
    <location>
        <begin position="29"/>
        <end position="45"/>
    </location>
</feature>
<sequence>MRRMRPLITLSLAGLMALSACGEDVAAKNDSTGESSATGGSNNSAPAKDGGSITVRGCTPQNPLIPSNTNETCGGNVLDAVTARLIHYNPDTAKPEMDIAQSIETKDNQNFTVKIKSGYKFSDGTEVKARNFVDGWNWAAYGPNAQQSGYFFEPIEGYADEQCGDEACKTKPKAKSMSGLKVVNDHTFTIKTTEKVSNLEVRLGYTAFAPLPDAFLKDPITRSGRRCRSAPGHIRSPTTPPPSSPPPRMRTTPERTRATSIRSPSRFTTTLAQPTTTPSPTTLTSTTSSRPTSSPTTSGRTTSLAAGASVSRASTRR</sequence>
<feature type="compositionally biased region" description="Low complexity" evidence="1">
    <location>
        <begin position="268"/>
        <end position="303"/>
    </location>
</feature>
<keyword evidence="5" id="KW-1185">Reference proteome</keyword>
<comment type="caution">
    <text evidence="4">The sequence shown here is derived from an EMBL/GenBank/DDBJ whole genome shotgun (WGS) entry which is preliminary data.</text>
</comment>
<dbReference type="Proteomes" id="UP000003179">
    <property type="component" value="Unassembled WGS sequence"/>
</dbReference>
<feature type="compositionally biased region" description="Polar residues" evidence="1">
    <location>
        <begin position="258"/>
        <end position="267"/>
    </location>
</feature>